<evidence type="ECO:0000256" key="6">
    <source>
        <dbReference type="SAM" id="Phobius"/>
    </source>
</evidence>
<reference evidence="8 9" key="1">
    <citation type="submission" date="2019-03" db="EMBL/GenBank/DDBJ databases">
        <title>Genomic Encyclopedia of Type Strains, Phase III (KMG-III): the genomes of soil and plant-associated and newly described type strains.</title>
        <authorList>
            <person name="Whitman W."/>
        </authorList>
    </citation>
    <scope>NUCLEOTIDE SEQUENCE [LARGE SCALE GENOMIC DNA]</scope>
    <source>
        <strain evidence="8 9">VKMAc-2574</strain>
    </source>
</reference>
<evidence type="ECO:0000313" key="9">
    <source>
        <dbReference type="Proteomes" id="UP000295060"/>
    </source>
</evidence>
<dbReference type="PANTHER" id="PTHR32322">
    <property type="entry name" value="INNER MEMBRANE TRANSPORTER"/>
    <property type="match status" value="1"/>
</dbReference>
<sequence length="335" mass="34667">MHFARVRVGRTLVVVRRERLVGVVMMLGSGLSTQVGASVAALAFPVIGPAGVVAIRQWVAAILLLAIGRPRLRSITAPQWRLVVGLAAVFAVMNLSLYTAIDRVGLGLGVTLEFLGPLAVALLGSRRVLDLACALVAAPAVVLLARPQATTDYLGIGLGLLAALCWAFYILLNRKVGRELPGATGSAAAAGLSGLAYVPIGVVVLLHHPPTFAAASYALVAGVLSSAVPFLVDLLTLRRVPAHFFGVFMSVNPVLAALVGLVVLHQQLAMLDWLAIVVIVSANAVAISFGGDALHHNRVPVGGCDVLHGVPELAVTPAFGKVSADGEPLTSRATQ</sequence>
<proteinExistence type="inferred from homology"/>
<evidence type="ECO:0000259" key="7">
    <source>
        <dbReference type="Pfam" id="PF00892"/>
    </source>
</evidence>
<feature type="transmembrane region" description="Helical" evidence="6">
    <location>
        <begin position="153"/>
        <end position="172"/>
    </location>
</feature>
<keyword evidence="3 6" id="KW-0812">Transmembrane</keyword>
<dbReference type="EMBL" id="SODU01000004">
    <property type="protein sequence ID" value="TDW84013.1"/>
    <property type="molecule type" value="Genomic_DNA"/>
</dbReference>
<gene>
    <name evidence="8" type="ORF">EV137_6816</name>
</gene>
<feature type="transmembrane region" description="Helical" evidence="6">
    <location>
        <begin position="212"/>
        <end position="232"/>
    </location>
</feature>
<feature type="transmembrane region" description="Helical" evidence="6">
    <location>
        <begin position="50"/>
        <end position="68"/>
    </location>
</feature>
<organism evidence="8 9">
    <name type="scientific">Kribbella pratensis</name>
    <dbReference type="NCBI Taxonomy" id="2512112"/>
    <lineage>
        <taxon>Bacteria</taxon>
        <taxon>Bacillati</taxon>
        <taxon>Actinomycetota</taxon>
        <taxon>Actinomycetes</taxon>
        <taxon>Propionibacteriales</taxon>
        <taxon>Kribbellaceae</taxon>
        <taxon>Kribbella</taxon>
    </lineage>
</organism>
<comment type="caution">
    <text evidence="8">The sequence shown here is derived from an EMBL/GenBank/DDBJ whole genome shotgun (WGS) entry which is preliminary data.</text>
</comment>
<dbReference type="PANTHER" id="PTHR32322:SF2">
    <property type="entry name" value="EAMA DOMAIN-CONTAINING PROTEIN"/>
    <property type="match status" value="1"/>
</dbReference>
<dbReference type="InterPro" id="IPR000620">
    <property type="entry name" value="EamA_dom"/>
</dbReference>
<accession>A0ABY2F6L0</accession>
<feature type="transmembrane region" description="Helical" evidence="6">
    <location>
        <begin position="270"/>
        <end position="289"/>
    </location>
</feature>
<comment type="subcellular location">
    <subcellularLocation>
        <location evidence="1">Membrane</location>
        <topology evidence="1">Multi-pass membrane protein</topology>
    </subcellularLocation>
</comment>
<feature type="transmembrane region" description="Helical" evidence="6">
    <location>
        <begin position="244"/>
        <end position="264"/>
    </location>
</feature>
<evidence type="ECO:0000256" key="2">
    <source>
        <dbReference type="ARBA" id="ARBA00007362"/>
    </source>
</evidence>
<name>A0ABY2F6L0_9ACTN</name>
<dbReference type="Proteomes" id="UP000295060">
    <property type="component" value="Unassembled WGS sequence"/>
</dbReference>
<feature type="transmembrane region" description="Helical" evidence="6">
    <location>
        <begin position="80"/>
        <end position="98"/>
    </location>
</feature>
<evidence type="ECO:0000256" key="1">
    <source>
        <dbReference type="ARBA" id="ARBA00004141"/>
    </source>
</evidence>
<evidence type="ECO:0000256" key="3">
    <source>
        <dbReference type="ARBA" id="ARBA00022692"/>
    </source>
</evidence>
<feature type="domain" description="EamA" evidence="7">
    <location>
        <begin position="154"/>
        <end position="282"/>
    </location>
</feature>
<keyword evidence="5 6" id="KW-0472">Membrane</keyword>
<feature type="transmembrane region" description="Helical" evidence="6">
    <location>
        <begin position="184"/>
        <end position="206"/>
    </location>
</feature>
<evidence type="ECO:0000256" key="4">
    <source>
        <dbReference type="ARBA" id="ARBA00022989"/>
    </source>
</evidence>
<keyword evidence="4 6" id="KW-1133">Transmembrane helix</keyword>
<dbReference type="InterPro" id="IPR037185">
    <property type="entry name" value="EmrE-like"/>
</dbReference>
<dbReference type="SUPFAM" id="SSF103481">
    <property type="entry name" value="Multidrug resistance efflux transporter EmrE"/>
    <property type="match status" value="2"/>
</dbReference>
<evidence type="ECO:0000256" key="5">
    <source>
        <dbReference type="ARBA" id="ARBA00023136"/>
    </source>
</evidence>
<dbReference type="Pfam" id="PF00892">
    <property type="entry name" value="EamA"/>
    <property type="match status" value="1"/>
</dbReference>
<protein>
    <submittedName>
        <fullName evidence="8">Inner membrane transporter RhtA</fullName>
    </submittedName>
</protein>
<dbReference type="InterPro" id="IPR050638">
    <property type="entry name" value="AA-Vitamin_Transporters"/>
</dbReference>
<comment type="similarity">
    <text evidence="2">Belongs to the EamA transporter family.</text>
</comment>
<keyword evidence="9" id="KW-1185">Reference proteome</keyword>
<evidence type="ECO:0000313" key="8">
    <source>
        <dbReference type="EMBL" id="TDW84013.1"/>
    </source>
</evidence>
<feature type="transmembrane region" description="Helical" evidence="6">
    <location>
        <begin position="20"/>
        <end position="44"/>
    </location>
</feature>